<evidence type="ECO:0000313" key="4">
    <source>
        <dbReference type="EMBL" id="KAK9842197.1"/>
    </source>
</evidence>
<name>A0AAW1S8P5_9CHLO</name>
<dbReference type="EMBL" id="JALJOU010000008">
    <property type="protein sequence ID" value="KAK9842197.1"/>
    <property type="molecule type" value="Genomic_DNA"/>
</dbReference>
<keyword evidence="5" id="KW-1185">Reference proteome</keyword>
<dbReference type="GO" id="GO:0070492">
    <property type="term" value="F:oligosaccharide binding"/>
    <property type="evidence" value="ECO:0007669"/>
    <property type="project" value="TreeGrafter"/>
</dbReference>
<protein>
    <recommendedName>
        <fullName evidence="6">GH18 domain-containing protein</fullName>
    </recommendedName>
</protein>
<dbReference type="AlphaFoldDB" id="A0AAW1S8P5"/>
<dbReference type="Proteomes" id="UP001445335">
    <property type="component" value="Unassembled WGS sequence"/>
</dbReference>
<comment type="caution">
    <text evidence="4">The sequence shown here is derived from an EMBL/GenBank/DDBJ whole genome shotgun (WGS) entry which is preliminary data.</text>
</comment>
<dbReference type="PANTHER" id="PTHR46066:SF2">
    <property type="entry name" value="CHITINASE DOMAIN-CONTAINING PROTEIN 1"/>
    <property type="match status" value="1"/>
</dbReference>
<gene>
    <name evidence="4" type="ORF">WJX81_000156</name>
</gene>
<organism evidence="4 5">
    <name type="scientific">Elliptochloris bilobata</name>
    <dbReference type="NCBI Taxonomy" id="381761"/>
    <lineage>
        <taxon>Eukaryota</taxon>
        <taxon>Viridiplantae</taxon>
        <taxon>Chlorophyta</taxon>
        <taxon>core chlorophytes</taxon>
        <taxon>Trebouxiophyceae</taxon>
        <taxon>Trebouxiophyceae incertae sedis</taxon>
        <taxon>Elliptochloris clade</taxon>
        <taxon>Elliptochloris</taxon>
    </lineage>
</organism>
<reference evidence="4 5" key="1">
    <citation type="journal article" date="2024" name="Nat. Commun.">
        <title>Phylogenomics reveals the evolutionary origins of lichenization in chlorophyte algae.</title>
        <authorList>
            <person name="Puginier C."/>
            <person name="Libourel C."/>
            <person name="Otte J."/>
            <person name="Skaloud P."/>
            <person name="Haon M."/>
            <person name="Grisel S."/>
            <person name="Petersen M."/>
            <person name="Berrin J.G."/>
            <person name="Delaux P.M."/>
            <person name="Dal Grande F."/>
            <person name="Keller J."/>
        </authorList>
    </citation>
    <scope>NUCLEOTIDE SEQUENCE [LARGE SCALE GENOMIC DNA]</scope>
    <source>
        <strain evidence="4 5">SAG 245.80</strain>
    </source>
</reference>
<accession>A0AAW1S8P5</accession>
<dbReference type="PANTHER" id="PTHR46066">
    <property type="entry name" value="CHITINASE DOMAIN-CONTAINING PROTEIN 1 FAMILY MEMBER"/>
    <property type="match status" value="1"/>
</dbReference>
<evidence type="ECO:0000256" key="2">
    <source>
        <dbReference type="SAM" id="MobiDB-lite"/>
    </source>
</evidence>
<feature type="region of interest" description="Disordered" evidence="2">
    <location>
        <begin position="28"/>
        <end position="48"/>
    </location>
</feature>
<dbReference type="InterPro" id="IPR029070">
    <property type="entry name" value="Chitinase_insertion_sf"/>
</dbReference>
<feature type="compositionally biased region" description="Polar residues" evidence="2">
    <location>
        <begin position="35"/>
        <end position="48"/>
    </location>
</feature>
<evidence type="ECO:0000313" key="5">
    <source>
        <dbReference type="Proteomes" id="UP001445335"/>
    </source>
</evidence>
<sequence>MMLQAHLNQALLLLLLLQTLCIQGEKTCPAEPESHTASSAEAANATMSNQVRGAASSLELHGGDNLEAAWLRALRSPAGKGLPPPRIVPRVVLELAPQELVHVLDNPAPLARLLRRLCDEHAFDGLVLAVAVWNLPAVVPPTSSAAPAERRGSAGVRLFASTDLEALLPHVDLFSLNAYDASASQGVVGANAPLPWVEANLKALLAGSQARRSADRPLLGLNLCSTDFNLASGEVARLMGAAFSDLRDDRNRRPRLTWDALDAEHVAEYQGADGAQHVVYYPSLRSIQARLDARQFGAGEVSR</sequence>
<feature type="signal peptide" evidence="3">
    <location>
        <begin position="1"/>
        <end position="24"/>
    </location>
</feature>
<evidence type="ECO:0000256" key="1">
    <source>
        <dbReference type="ARBA" id="ARBA00009336"/>
    </source>
</evidence>
<dbReference type="Gene3D" id="3.20.20.80">
    <property type="entry name" value="Glycosidases"/>
    <property type="match status" value="1"/>
</dbReference>
<dbReference type="GO" id="GO:0012505">
    <property type="term" value="C:endomembrane system"/>
    <property type="evidence" value="ECO:0007669"/>
    <property type="project" value="TreeGrafter"/>
</dbReference>
<comment type="similarity">
    <text evidence="1">Belongs to the glycosyl hydrolase 18 family.</text>
</comment>
<dbReference type="InterPro" id="IPR017853">
    <property type="entry name" value="GH"/>
</dbReference>
<feature type="chain" id="PRO_5043598288" description="GH18 domain-containing protein" evidence="3">
    <location>
        <begin position="25"/>
        <end position="303"/>
    </location>
</feature>
<dbReference type="Gene3D" id="3.10.50.10">
    <property type="match status" value="1"/>
</dbReference>
<evidence type="ECO:0008006" key="6">
    <source>
        <dbReference type="Google" id="ProtNLM"/>
    </source>
</evidence>
<keyword evidence="3" id="KW-0732">Signal</keyword>
<proteinExistence type="inferred from homology"/>
<dbReference type="SUPFAM" id="SSF51445">
    <property type="entry name" value="(Trans)glycosidases"/>
    <property type="match status" value="1"/>
</dbReference>
<evidence type="ECO:0000256" key="3">
    <source>
        <dbReference type="SAM" id="SignalP"/>
    </source>
</evidence>